<dbReference type="Proteomes" id="UP000198418">
    <property type="component" value="Unassembled WGS sequence"/>
</dbReference>
<organism evidence="1 2">
    <name type="scientific">Rhodoblastus acidophilus</name>
    <name type="common">Rhodopseudomonas acidophila</name>
    <dbReference type="NCBI Taxonomy" id="1074"/>
    <lineage>
        <taxon>Bacteria</taxon>
        <taxon>Pseudomonadati</taxon>
        <taxon>Pseudomonadota</taxon>
        <taxon>Alphaproteobacteria</taxon>
        <taxon>Hyphomicrobiales</taxon>
        <taxon>Rhodoblastaceae</taxon>
        <taxon>Rhodoblastus</taxon>
    </lineage>
</organism>
<dbReference type="RefSeq" id="WP_088520387.1">
    <property type="nucleotide sequence ID" value="NZ_FYDG01000003.1"/>
</dbReference>
<reference evidence="2" key="1">
    <citation type="submission" date="2017-06" db="EMBL/GenBank/DDBJ databases">
        <authorList>
            <person name="Varghese N."/>
            <person name="Submissions S."/>
        </authorList>
    </citation>
    <scope>NUCLEOTIDE SEQUENCE [LARGE SCALE GENOMIC DNA]</scope>
    <source>
        <strain evidence="2">DSM 137</strain>
    </source>
</reference>
<dbReference type="AlphaFoldDB" id="A0A212RBW3"/>
<evidence type="ECO:0000313" key="1">
    <source>
        <dbReference type="EMBL" id="SNB69712.1"/>
    </source>
</evidence>
<protein>
    <submittedName>
        <fullName evidence="1">Uncharacterized protein</fullName>
    </submittedName>
</protein>
<keyword evidence="2" id="KW-1185">Reference proteome</keyword>
<dbReference type="EMBL" id="FYDG01000003">
    <property type="protein sequence ID" value="SNB69712.1"/>
    <property type="molecule type" value="Genomic_DNA"/>
</dbReference>
<evidence type="ECO:0000313" key="2">
    <source>
        <dbReference type="Proteomes" id="UP000198418"/>
    </source>
</evidence>
<sequence length="88" mass="9638">MNIMDRERTLFVEITPTIRRRLEATVENIIALLDELDGDADGEDGGDQEGLPEEIAGEFDEADMIDDDFFSCAEASLQPVHLPGGNGD</sequence>
<proteinExistence type="predicted"/>
<gene>
    <name evidence="1" type="ORF">SAMN06265338_103276</name>
</gene>
<accession>A0A212RBW3</accession>
<name>A0A212RBW3_RHOAC</name>